<protein>
    <submittedName>
        <fullName evidence="2">Uncharacterized protein</fullName>
    </submittedName>
</protein>
<proteinExistence type="predicted"/>
<dbReference type="EMBL" id="WTPW01000064">
    <property type="protein sequence ID" value="KAF0552617.1"/>
    <property type="molecule type" value="Genomic_DNA"/>
</dbReference>
<feature type="region of interest" description="Disordered" evidence="1">
    <location>
        <begin position="1"/>
        <end position="24"/>
    </location>
</feature>
<evidence type="ECO:0000313" key="2">
    <source>
        <dbReference type="EMBL" id="KAF0552617.1"/>
    </source>
</evidence>
<name>A0A8H4B1F7_GIGMA</name>
<dbReference type="AlphaFoldDB" id="A0A8H4B1F7"/>
<evidence type="ECO:0000256" key="1">
    <source>
        <dbReference type="SAM" id="MobiDB-lite"/>
    </source>
</evidence>
<dbReference type="OrthoDB" id="2480584at2759"/>
<sequence>MSIELDESNNELNSFDLDPTSDLLNEHETTLHENQEFSNNFLNNSAYTNDIQAFLSDEEIVQKHDKFPNEAYADLIVLNGKEITHKEQNNGMW</sequence>
<keyword evidence="3" id="KW-1185">Reference proteome</keyword>
<organism evidence="2 3">
    <name type="scientific">Gigaspora margarita</name>
    <dbReference type="NCBI Taxonomy" id="4874"/>
    <lineage>
        <taxon>Eukaryota</taxon>
        <taxon>Fungi</taxon>
        <taxon>Fungi incertae sedis</taxon>
        <taxon>Mucoromycota</taxon>
        <taxon>Glomeromycotina</taxon>
        <taxon>Glomeromycetes</taxon>
        <taxon>Diversisporales</taxon>
        <taxon>Gigasporaceae</taxon>
        <taxon>Gigaspora</taxon>
    </lineage>
</organism>
<accession>A0A8H4B1F7</accession>
<dbReference type="Proteomes" id="UP000439903">
    <property type="component" value="Unassembled WGS sequence"/>
</dbReference>
<gene>
    <name evidence="2" type="ORF">F8M41_021474</name>
</gene>
<reference evidence="2 3" key="1">
    <citation type="journal article" date="2019" name="Environ. Microbiol.">
        <title>At the nexus of three kingdoms: the genome of the mycorrhizal fungus Gigaspora margarita provides insights into plant, endobacterial and fungal interactions.</title>
        <authorList>
            <person name="Venice F."/>
            <person name="Ghignone S."/>
            <person name="Salvioli di Fossalunga A."/>
            <person name="Amselem J."/>
            <person name="Novero M."/>
            <person name="Xianan X."/>
            <person name="Sedzielewska Toro K."/>
            <person name="Morin E."/>
            <person name="Lipzen A."/>
            <person name="Grigoriev I.V."/>
            <person name="Henrissat B."/>
            <person name="Martin F.M."/>
            <person name="Bonfante P."/>
        </authorList>
    </citation>
    <scope>NUCLEOTIDE SEQUENCE [LARGE SCALE GENOMIC DNA]</scope>
    <source>
        <strain evidence="2 3">BEG34</strain>
    </source>
</reference>
<comment type="caution">
    <text evidence="2">The sequence shown here is derived from an EMBL/GenBank/DDBJ whole genome shotgun (WGS) entry which is preliminary data.</text>
</comment>
<evidence type="ECO:0000313" key="3">
    <source>
        <dbReference type="Proteomes" id="UP000439903"/>
    </source>
</evidence>